<sequence>MASTVAAATDMPRSRSSHREDTLEIDASTNHFGSMLVMMDDFTKTNHLTSDSPSEEPYHDPDVTIVTWDGLDDPEDPFNWSVQKKWWTVGLGLLASFICSVNGTILSVAHKSISEEFGISDEPFPNSYWITTSWGVGAAIFPLILFPLIEDWGVRPVVLSTYFCFMCLLIPIGLAQNFATLIAVRFFTGGCVPLMSDAVASNTSNVFHGDRARSVPVCLYVMVYLSATSLGPVIGASILQFLDWRWIGYIELIFAAAFFPILVLGLHETRGLAILRAKAKQMRKEGKKAYTEKESDRTPLYQVLIKSIQRPICMFFTESVVFVATIWAAFSLGTIYLFTQSVEQVYGELYGWNVVQAGYVQSAIVIGEILGTGLSLFSNHWFYASAARNTEVPGTPIPEARLYAAIIGGFFGVTGGMFVYGWATYSNINWMVVTVGLTMVGFGTTAVVISIANYLIDAYSKYAASALAAVGLVENTSIAFLPLAASTIYTNLGFHWASTLLGFISLILVSTPFLVIKWGKEIRAHSPFMKEATIVRQRDLGGV</sequence>
<dbReference type="EMBL" id="NCSJ02000195">
    <property type="protein sequence ID" value="RFU27662.1"/>
    <property type="molecule type" value="Genomic_DNA"/>
</dbReference>
<comment type="similarity">
    <text evidence="2">Belongs to the major facilitator superfamily.</text>
</comment>
<evidence type="ECO:0000256" key="7">
    <source>
        <dbReference type="SAM" id="Phobius"/>
    </source>
</evidence>
<feature type="transmembrane region" description="Helical" evidence="7">
    <location>
        <begin position="178"/>
        <end position="196"/>
    </location>
</feature>
<feature type="transmembrane region" description="Helical" evidence="7">
    <location>
        <begin position="315"/>
        <end position="339"/>
    </location>
</feature>
<protein>
    <recommendedName>
        <fullName evidence="8">Major facilitator superfamily (MFS) profile domain-containing protein</fullName>
    </recommendedName>
</protein>
<feature type="transmembrane region" description="Helical" evidence="7">
    <location>
        <begin position="246"/>
        <end position="266"/>
    </location>
</feature>
<dbReference type="PROSITE" id="PS50850">
    <property type="entry name" value="MFS"/>
    <property type="match status" value="1"/>
</dbReference>
<dbReference type="InterPro" id="IPR020846">
    <property type="entry name" value="MFS_dom"/>
</dbReference>
<keyword evidence="10" id="KW-1185">Reference proteome</keyword>
<feature type="transmembrane region" description="Helical" evidence="7">
    <location>
        <begin position="156"/>
        <end position="172"/>
    </location>
</feature>
<evidence type="ECO:0000256" key="6">
    <source>
        <dbReference type="SAM" id="MobiDB-lite"/>
    </source>
</evidence>
<dbReference type="Proteomes" id="UP000258309">
    <property type="component" value="Unassembled WGS sequence"/>
</dbReference>
<evidence type="ECO:0000259" key="8">
    <source>
        <dbReference type="PROSITE" id="PS50850"/>
    </source>
</evidence>
<comment type="subcellular location">
    <subcellularLocation>
        <location evidence="1">Membrane</location>
        <topology evidence="1">Multi-pass membrane protein</topology>
    </subcellularLocation>
</comment>
<dbReference type="InterPro" id="IPR036259">
    <property type="entry name" value="MFS_trans_sf"/>
</dbReference>
<evidence type="ECO:0000256" key="4">
    <source>
        <dbReference type="ARBA" id="ARBA00022989"/>
    </source>
</evidence>
<feature type="transmembrane region" description="Helical" evidence="7">
    <location>
        <begin position="217"/>
        <end position="240"/>
    </location>
</feature>
<dbReference type="GO" id="GO:0022857">
    <property type="term" value="F:transmembrane transporter activity"/>
    <property type="evidence" value="ECO:0007669"/>
    <property type="project" value="InterPro"/>
</dbReference>
<feature type="non-terminal residue" evidence="9">
    <location>
        <position position="543"/>
    </location>
</feature>
<feature type="transmembrane region" description="Helical" evidence="7">
    <location>
        <begin position="462"/>
        <end position="484"/>
    </location>
</feature>
<name>A0A3E2H341_SCYLI</name>
<feature type="region of interest" description="Disordered" evidence="6">
    <location>
        <begin position="1"/>
        <end position="24"/>
    </location>
</feature>
<accession>A0A3E2H341</accession>
<dbReference type="FunFam" id="1.20.1250.20:FF:000082">
    <property type="entry name" value="MFS multidrug transporter, putative"/>
    <property type="match status" value="1"/>
</dbReference>
<keyword evidence="5 7" id="KW-0472">Membrane</keyword>
<organism evidence="9 10">
    <name type="scientific">Scytalidium lignicola</name>
    <name type="common">Hyphomycete</name>
    <dbReference type="NCBI Taxonomy" id="5539"/>
    <lineage>
        <taxon>Eukaryota</taxon>
        <taxon>Fungi</taxon>
        <taxon>Dikarya</taxon>
        <taxon>Ascomycota</taxon>
        <taxon>Pezizomycotina</taxon>
        <taxon>Leotiomycetes</taxon>
        <taxon>Leotiomycetes incertae sedis</taxon>
        <taxon>Scytalidium</taxon>
    </lineage>
</organism>
<evidence type="ECO:0000256" key="5">
    <source>
        <dbReference type="ARBA" id="ARBA00023136"/>
    </source>
</evidence>
<feature type="transmembrane region" description="Helical" evidence="7">
    <location>
        <begin position="86"/>
        <end position="108"/>
    </location>
</feature>
<dbReference type="OrthoDB" id="5403280at2759"/>
<dbReference type="Gene3D" id="1.20.1250.20">
    <property type="entry name" value="MFS general substrate transporter like domains"/>
    <property type="match status" value="1"/>
</dbReference>
<feature type="domain" description="Major facilitator superfamily (MFS) profile" evidence="8">
    <location>
        <begin position="88"/>
        <end position="520"/>
    </location>
</feature>
<dbReference type="GO" id="GO:0005886">
    <property type="term" value="C:plasma membrane"/>
    <property type="evidence" value="ECO:0007669"/>
    <property type="project" value="TreeGrafter"/>
</dbReference>
<keyword evidence="4 7" id="KW-1133">Transmembrane helix</keyword>
<reference evidence="9 10" key="1">
    <citation type="submission" date="2018-05" db="EMBL/GenBank/DDBJ databases">
        <title>Draft genome sequence of Scytalidium lignicola DSM 105466, a ubiquitous saprotrophic fungus.</title>
        <authorList>
            <person name="Buettner E."/>
            <person name="Gebauer A.M."/>
            <person name="Hofrichter M."/>
            <person name="Liers C."/>
            <person name="Kellner H."/>
        </authorList>
    </citation>
    <scope>NUCLEOTIDE SEQUENCE [LARGE SCALE GENOMIC DNA]</scope>
    <source>
        <strain evidence="9 10">DSM 105466</strain>
    </source>
</reference>
<evidence type="ECO:0000256" key="2">
    <source>
        <dbReference type="ARBA" id="ARBA00008335"/>
    </source>
</evidence>
<gene>
    <name evidence="9" type="ORF">B7463_g8659</name>
</gene>
<proteinExistence type="inferred from homology"/>
<dbReference type="AlphaFoldDB" id="A0A3E2H341"/>
<evidence type="ECO:0000256" key="1">
    <source>
        <dbReference type="ARBA" id="ARBA00004141"/>
    </source>
</evidence>
<dbReference type="InterPro" id="IPR011701">
    <property type="entry name" value="MFS"/>
</dbReference>
<feature type="transmembrane region" description="Helical" evidence="7">
    <location>
        <begin position="359"/>
        <end position="382"/>
    </location>
</feature>
<evidence type="ECO:0000313" key="10">
    <source>
        <dbReference type="Proteomes" id="UP000258309"/>
    </source>
</evidence>
<dbReference type="OMA" id="YWLTTSW"/>
<feature type="transmembrane region" description="Helical" evidence="7">
    <location>
        <begin position="128"/>
        <end position="149"/>
    </location>
</feature>
<dbReference type="STRING" id="5539.A0A3E2H341"/>
<feature type="transmembrane region" description="Helical" evidence="7">
    <location>
        <begin position="428"/>
        <end position="455"/>
    </location>
</feature>
<dbReference type="SUPFAM" id="SSF103473">
    <property type="entry name" value="MFS general substrate transporter"/>
    <property type="match status" value="1"/>
</dbReference>
<dbReference type="Pfam" id="PF07690">
    <property type="entry name" value="MFS_1"/>
    <property type="match status" value="1"/>
</dbReference>
<dbReference type="PANTHER" id="PTHR23502:SF52">
    <property type="entry name" value="MULTIDRUG TRANSPORTER, PUTATIVE (AFU_ORTHOLOGUE AFUA_2G17730)-RELATED"/>
    <property type="match status" value="1"/>
</dbReference>
<feature type="transmembrane region" description="Helical" evidence="7">
    <location>
        <begin position="496"/>
        <end position="516"/>
    </location>
</feature>
<comment type="caution">
    <text evidence="9">The sequence shown here is derived from an EMBL/GenBank/DDBJ whole genome shotgun (WGS) entry which is preliminary data.</text>
</comment>
<keyword evidence="3 7" id="KW-0812">Transmembrane</keyword>
<dbReference type="PANTHER" id="PTHR23502">
    <property type="entry name" value="MAJOR FACILITATOR SUPERFAMILY"/>
    <property type="match status" value="1"/>
</dbReference>
<feature type="transmembrane region" description="Helical" evidence="7">
    <location>
        <begin position="402"/>
        <end position="422"/>
    </location>
</feature>
<evidence type="ECO:0000313" key="9">
    <source>
        <dbReference type="EMBL" id="RFU27662.1"/>
    </source>
</evidence>
<evidence type="ECO:0000256" key="3">
    <source>
        <dbReference type="ARBA" id="ARBA00022692"/>
    </source>
</evidence>
<feature type="non-terminal residue" evidence="9">
    <location>
        <position position="1"/>
    </location>
</feature>